<reference evidence="1" key="1">
    <citation type="journal article" date="2015" name="Nature">
        <title>Complex archaea that bridge the gap between prokaryotes and eukaryotes.</title>
        <authorList>
            <person name="Spang A."/>
            <person name="Saw J.H."/>
            <person name="Jorgensen S.L."/>
            <person name="Zaremba-Niedzwiedzka K."/>
            <person name="Martijn J."/>
            <person name="Lind A.E."/>
            <person name="van Eijk R."/>
            <person name="Schleper C."/>
            <person name="Guy L."/>
            <person name="Ettema T.J."/>
        </authorList>
    </citation>
    <scope>NUCLEOTIDE SEQUENCE</scope>
</reference>
<protein>
    <recommendedName>
        <fullName evidence="2">DUF2190 family protein</fullName>
    </recommendedName>
</protein>
<comment type="caution">
    <text evidence="1">The sequence shown here is derived from an EMBL/GenBank/DDBJ whole genome shotgun (WGS) entry which is preliminary data.</text>
</comment>
<sequence>MAEASVVVTVTDVMPLAGKGAIVHGTLAVDASSDEYAAGGLDLGKTEFGAKSPATPGTPLQLFAKGIAGYVYEWDRANEHLLIRESAGSNTVLSEIATSAIPSGVSGDTISFIALFAKLSSD</sequence>
<evidence type="ECO:0008006" key="2">
    <source>
        <dbReference type="Google" id="ProtNLM"/>
    </source>
</evidence>
<gene>
    <name evidence="1" type="ORF">LCGC14_0478080</name>
</gene>
<dbReference type="AlphaFoldDB" id="A0A0F9VIX6"/>
<dbReference type="EMBL" id="LAZR01000516">
    <property type="protein sequence ID" value="KKN65763.1"/>
    <property type="molecule type" value="Genomic_DNA"/>
</dbReference>
<accession>A0A0F9VIX6</accession>
<organism evidence="1">
    <name type="scientific">marine sediment metagenome</name>
    <dbReference type="NCBI Taxonomy" id="412755"/>
    <lineage>
        <taxon>unclassified sequences</taxon>
        <taxon>metagenomes</taxon>
        <taxon>ecological metagenomes</taxon>
    </lineage>
</organism>
<proteinExistence type="predicted"/>
<name>A0A0F9VIX6_9ZZZZ</name>
<evidence type="ECO:0000313" key="1">
    <source>
        <dbReference type="EMBL" id="KKN65763.1"/>
    </source>
</evidence>